<gene>
    <name evidence="1 3" type="ORF">C39E9.8</name>
    <name evidence="1" type="ORF">CELE_C39E9.8</name>
</gene>
<reference evidence="1 2" key="1">
    <citation type="journal article" date="1998" name="Science">
        <title>Genome sequence of the nematode C. elegans: a platform for investigating biology.</title>
        <authorList>
            <consortium name="The C. elegans sequencing consortium"/>
            <person name="Sulson J.E."/>
            <person name="Waterston R."/>
        </authorList>
    </citation>
    <scope>NUCLEOTIDE SEQUENCE [LARGE SCALE GENOMIC DNA]</scope>
    <source>
        <strain evidence="1 2">Bristol N2</strain>
    </source>
</reference>
<dbReference type="ExpressionAtlas" id="D3YT47">
    <property type="expression patterns" value="baseline and differential"/>
</dbReference>
<dbReference type="AGR" id="WB:WBGene00008032"/>
<dbReference type="Proteomes" id="UP000001940">
    <property type="component" value="Chromosome IV"/>
</dbReference>
<evidence type="ECO:0007829" key="4">
    <source>
        <dbReference type="PeptideAtlas" id="D3YT47"/>
    </source>
</evidence>
<organism evidence="1 2">
    <name type="scientific">Caenorhabditis elegans</name>
    <dbReference type="NCBI Taxonomy" id="6239"/>
    <lineage>
        <taxon>Eukaryota</taxon>
        <taxon>Metazoa</taxon>
        <taxon>Ecdysozoa</taxon>
        <taxon>Nematoda</taxon>
        <taxon>Chromadorea</taxon>
        <taxon>Rhabditida</taxon>
        <taxon>Rhabditina</taxon>
        <taxon>Rhabditomorpha</taxon>
        <taxon>Rhabditoidea</taxon>
        <taxon>Rhabditidae</taxon>
        <taxon>Peloderinae</taxon>
        <taxon>Caenorhabditis</taxon>
    </lineage>
</organism>
<dbReference type="SMR" id="D3YT47"/>
<dbReference type="GeneID" id="178255"/>
<dbReference type="EMBL" id="BX284604">
    <property type="protein sequence ID" value="CBK19383.1"/>
    <property type="molecule type" value="Genomic_DNA"/>
</dbReference>
<dbReference type="OrthoDB" id="5774418at2759"/>
<keyword evidence="2" id="KW-1185">Reference proteome</keyword>
<dbReference type="AlphaFoldDB" id="D3YT47"/>
<dbReference type="RefSeq" id="NP_001255699.1">
    <property type="nucleotide sequence ID" value="NM_001268770.3"/>
</dbReference>
<keyword evidence="4" id="KW-1267">Proteomics identification</keyword>
<evidence type="ECO:0000313" key="2">
    <source>
        <dbReference type="Proteomes" id="UP000001940"/>
    </source>
</evidence>
<sequence length="43" mass="5130">MHWKREAGELCECSVQAGVEELRQYCAMFKLMRRRAPMRKSRG</sequence>
<dbReference type="CTD" id="178255"/>
<evidence type="ECO:0000313" key="3">
    <source>
        <dbReference type="WormBase" id="C39E9.8f"/>
    </source>
</evidence>
<dbReference type="WormBase" id="C39E9.8f">
    <property type="protein sequence ID" value="CE44572"/>
    <property type="gene ID" value="WBGene00008032"/>
</dbReference>
<proteinExistence type="evidence at protein level"/>
<evidence type="ECO:0000313" key="1">
    <source>
        <dbReference type="EMBL" id="CBK19383.1"/>
    </source>
</evidence>
<dbReference type="HOGENOM" id="CLU_098768_0_0_1"/>
<dbReference type="PeptideAtlas" id="D3YT47"/>
<protein>
    <submittedName>
        <fullName evidence="1">Transposase</fullName>
    </submittedName>
</protein>
<accession>D3YT47</accession>
<dbReference type="Bgee" id="WBGene00008032">
    <property type="expression patterns" value="Expressed in adult organism and 3 other cell types or tissues"/>
</dbReference>
<dbReference type="IntAct" id="D3YT47">
    <property type="interactions" value="1"/>
</dbReference>
<name>D3YT47_CAEEL</name>